<evidence type="ECO:0000313" key="3">
    <source>
        <dbReference type="EnsemblPlants" id="LPERR11G01790.1"/>
    </source>
</evidence>
<dbReference type="HOGENOM" id="CLU_615920_0_0_1"/>
<reference evidence="3 4" key="1">
    <citation type="submission" date="2012-08" db="EMBL/GenBank/DDBJ databases">
        <title>Oryza genome evolution.</title>
        <authorList>
            <person name="Wing R.A."/>
        </authorList>
    </citation>
    <scope>NUCLEOTIDE SEQUENCE</scope>
</reference>
<evidence type="ECO:0000313" key="4">
    <source>
        <dbReference type="Proteomes" id="UP000032180"/>
    </source>
</evidence>
<reference evidence="4" key="2">
    <citation type="submission" date="2013-12" db="EMBL/GenBank/DDBJ databases">
        <authorList>
            <person name="Yu Y."/>
            <person name="Lee S."/>
            <person name="de Baynast K."/>
            <person name="Wissotski M."/>
            <person name="Liu L."/>
            <person name="Talag J."/>
            <person name="Goicoechea J."/>
            <person name="Angelova A."/>
            <person name="Jetty R."/>
            <person name="Kudrna D."/>
            <person name="Golser W."/>
            <person name="Rivera L."/>
            <person name="Zhang J."/>
            <person name="Wing R."/>
        </authorList>
    </citation>
    <scope>NUCLEOTIDE SEQUENCE</scope>
</reference>
<dbReference type="Gramene" id="LPERR11G01790.1">
    <property type="protein sequence ID" value="LPERR11G01790.1"/>
    <property type="gene ID" value="LPERR11G01790"/>
</dbReference>
<dbReference type="AlphaFoldDB" id="A0A0D9XNS2"/>
<feature type="region of interest" description="Disordered" evidence="1">
    <location>
        <begin position="68"/>
        <end position="100"/>
    </location>
</feature>
<keyword evidence="4" id="KW-1185">Reference proteome</keyword>
<reference evidence="3" key="3">
    <citation type="submission" date="2015-04" db="UniProtKB">
        <authorList>
            <consortium name="EnsemblPlants"/>
        </authorList>
    </citation>
    <scope>IDENTIFICATION</scope>
</reference>
<feature type="domain" description="DUF3615" evidence="2">
    <location>
        <begin position="316"/>
        <end position="413"/>
    </location>
</feature>
<protein>
    <recommendedName>
        <fullName evidence="2">DUF3615 domain-containing protein</fullName>
    </recommendedName>
</protein>
<feature type="region of interest" description="Disordered" evidence="1">
    <location>
        <begin position="1"/>
        <end position="25"/>
    </location>
</feature>
<evidence type="ECO:0000259" key="2">
    <source>
        <dbReference type="Pfam" id="PF12274"/>
    </source>
</evidence>
<dbReference type="eggNOG" id="ENOG502R3RB">
    <property type="taxonomic scope" value="Eukaryota"/>
</dbReference>
<dbReference type="Proteomes" id="UP000032180">
    <property type="component" value="Chromosome 11"/>
</dbReference>
<dbReference type="Pfam" id="PF12274">
    <property type="entry name" value="DUF3615"/>
    <property type="match status" value="1"/>
</dbReference>
<organism evidence="3 4">
    <name type="scientific">Leersia perrieri</name>
    <dbReference type="NCBI Taxonomy" id="77586"/>
    <lineage>
        <taxon>Eukaryota</taxon>
        <taxon>Viridiplantae</taxon>
        <taxon>Streptophyta</taxon>
        <taxon>Embryophyta</taxon>
        <taxon>Tracheophyta</taxon>
        <taxon>Spermatophyta</taxon>
        <taxon>Magnoliopsida</taxon>
        <taxon>Liliopsida</taxon>
        <taxon>Poales</taxon>
        <taxon>Poaceae</taxon>
        <taxon>BOP clade</taxon>
        <taxon>Oryzoideae</taxon>
        <taxon>Oryzeae</taxon>
        <taxon>Oryzinae</taxon>
        <taxon>Leersia</taxon>
    </lineage>
</organism>
<evidence type="ECO:0000256" key="1">
    <source>
        <dbReference type="SAM" id="MobiDB-lite"/>
    </source>
</evidence>
<dbReference type="PANTHER" id="PTHR33326">
    <property type="entry name" value="OS05G0543800 PROTEIN"/>
    <property type="match status" value="1"/>
</dbReference>
<dbReference type="EnsemblPlants" id="LPERR11G01790.1">
    <property type="protein sequence ID" value="LPERR11G01790.1"/>
    <property type="gene ID" value="LPERR11G01790"/>
</dbReference>
<accession>A0A0D9XNS2</accession>
<sequence>MDPADDKEEMPTRRRSSYSPYPQVREAITQEIRRLILGERTPCPSPEDYDDNLASMQLQPQRTLDLERRAEQMSTASTETVSSESTVVIQQPSDSEEKDSTMFNVNVGGLHEQDELPHWMSQLFDKLDLEVDEDVNVVNEDILSAENIAHEEGESDLERGIHSILKNHPIMKKLNKGIHPIILALHVLMEEEDEEEEEEVIHEEEDIDKVIAELDDYLSCHTYHTIEEGLAGIASGFQNPPPCPYFQNHTCEKASISSKEDTRSNENYPESYRVPEEFYAHIDKKARDHWKSKKRISYEEQVENGMKWMGEECLNAFRKYAEELNFKDNEYKFGELLNQCFSVDGYTKNFHHFNFTIKEKPKNSDIWNSQLYFAEVKQLAGVKYYFCCLLGSSDNGKCNGCHNQKMEDLIKHPATGGYEKGDAKICWPFLDDTSYLSGSDDDDDF</sequence>
<proteinExistence type="predicted"/>
<dbReference type="PANTHER" id="PTHR33326:SF14">
    <property type="entry name" value="EXPRESSED PROTEIN"/>
    <property type="match status" value="1"/>
</dbReference>
<dbReference type="InterPro" id="IPR022059">
    <property type="entry name" value="DUF3615"/>
</dbReference>
<feature type="compositionally biased region" description="Low complexity" evidence="1">
    <location>
        <begin position="74"/>
        <end position="88"/>
    </location>
</feature>
<name>A0A0D9XNS2_9ORYZ</name>